<dbReference type="EMBL" id="JADGJQ010000097">
    <property type="protein sequence ID" value="KAJ3170408.1"/>
    <property type="molecule type" value="Genomic_DNA"/>
</dbReference>
<dbReference type="GO" id="GO:0045277">
    <property type="term" value="C:respiratory chain complex IV"/>
    <property type="evidence" value="ECO:0007669"/>
    <property type="project" value="InterPro"/>
</dbReference>
<proteinExistence type="inferred from homology"/>
<evidence type="ECO:0000256" key="6">
    <source>
        <dbReference type="ARBA" id="ARBA00022989"/>
    </source>
</evidence>
<dbReference type="AlphaFoldDB" id="A0AAD5XMG7"/>
<dbReference type="GO" id="GO:0016491">
    <property type="term" value="F:oxidoreductase activity"/>
    <property type="evidence" value="ECO:0007669"/>
    <property type="project" value="UniProtKB-KW"/>
</dbReference>
<evidence type="ECO:0000256" key="5">
    <source>
        <dbReference type="ARBA" id="ARBA00022946"/>
    </source>
</evidence>
<comment type="similarity">
    <text evidence="2">Belongs to the cytochrome c oxidase IV family.</text>
</comment>
<dbReference type="SUPFAM" id="SSF81406">
    <property type="entry name" value="Mitochondrial cytochrome c oxidase subunit IV"/>
    <property type="match status" value="1"/>
</dbReference>
<keyword evidence="11" id="KW-1185">Reference proteome</keyword>
<evidence type="ECO:0000256" key="4">
    <source>
        <dbReference type="ARBA" id="ARBA00022792"/>
    </source>
</evidence>
<keyword evidence="8" id="KW-0496">Mitochondrion</keyword>
<keyword evidence="7" id="KW-0560">Oxidoreductase</keyword>
<dbReference type="Gene3D" id="1.10.442.10">
    <property type="entry name" value="Cytochrome c oxidase subunit IV"/>
    <property type="match status" value="1"/>
</dbReference>
<evidence type="ECO:0000256" key="1">
    <source>
        <dbReference type="ARBA" id="ARBA00004434"/>
    </source>
</evidence>
<dbReference type="Proteomes" id="UP001212152">
    <property type="component" value="Unassembled WGS sequence"/>
</dbReference>
<dbReference type="GO" id="GO:0005743">
    <property type="term" value="C:mitochondrial inner membrane"/>
    <property type="evidence" value="ECO:0007669"/>
    <property type="project" value="UniProtKB-SubCell"/>
</dbReference>
<evidence type="ECO:0000313" key="10">
    <source>
        <dbReference type="EMBL" id="KAJ3170408.1"/>
    </source>
</evidence>
<keyword evidence="5" id="KW-0809">Transit peptide</keyword>
<dbReference type="GO" id="GO:0006123">
    <property type="term" value="P:mitochondrial electron transport, cytochrome c to oxygen"/>
    <property type="evidence" value="ECO:0007669"/>
    <property type="project" value="InterPro"/>
</dbReference>
<protein>
    <submittedName>
        <fullName evidence="10">Cytochrome c oxidase subunit 5A</fullName>
    </submittedName>
</protein>
<dbReference type="PANTHER" id="PTHR10707">
    <property type="entry name" value="CYTOCHROME C OXIDASE SUBUNIT IV"/>
    <property type="match status" value="1"/>
</dbReference>
<organism evidence="10 11">
    <name type="scientific">Geranomyces variabilis</name>
    <dbReference type="NCBI Taxonomy" id="109894"/>
    <lineage>
        <taxon>Eukaryota</taxon>
        <taxon>Fungi</taxon>
        <taxon>Fungi incertae sedis</taxon>
        <taxon>Chytridiomycota</taxon>
        <taxon>Chytridiomycota incertae sedis</taxon>
        <taxon>Chytridiomycetes</taxon>
        <taxon>Spizellomycetales</taxon>
        <taxon>Powellomycetaceae</taxon>
        <taxon>Geranomyces</taxon>
    </lineage>
</organism>
<accession>A0AAD5XMG7</accession>
<keyword evidence="9" id="KW-0472">Membrane</keyword>
<dbReference type="InterPro" id="IPR004203">
    <property type="entry name" value="Cyt_c_oxidase_su4_fam"/>
</dbReference>
<keyword evidence="4" id="KW-0999">Mitochondrion inner membrane</keyword>
<dbReference type="PANTHER" id="PTHR10707:SF10">
    <property type="entry name" value="CYTOCHROME C OXIDASE SUBUNIT 4"/>
    <property type="match status" value="1"/>
</dbReference>
<dbReference type="Pfam" id="PF02936">
    <property type="entry name" value="COX4"/>
    <property type="match status" value="1"/>
</dbReference>
<evidence type="ECO:0000256" key="7">
    <source>
        <dbReference type="ARBA" id="ARBA00023002"/>
    </source>
</evidence>
<evidence type="ECO:0000256" key="2">
    <source>
        <dbReference type="ARBA" id="ARBA00008135"/>
    </source>
</evidence>
<keyword evidence="3" id="KW-0812">Transmembrane</keyword>
<evidence type="ECO:0000256" key="3">
    <source>
        <dbReference type="ARBA" id="ARBA00022692"/>
    </source>
</evidence>
<evidence type="ECO:0000256" key="9">
    <source>
        <dbReference type="ARBA" id="ARBA00023136"/>
    </source>
</evidence>
<name>A0AAD5XMG7_9FUNG</name>
<evidence type="ECO:0000313" key="11">
    <source>
        <dbReference type="Proteomes" id="UP001212152"/>
    </source>
</evidence>
<sequence>MFVARSLIASSRAAVRPAASTIARANHSSTAIAPAALAQIETRWAKLPECEQGAIADALAAKQKGDWKEMSLEEKRAAYWIAYGPYGARSPHDPAMKWKVLGWSLGFSAVAVGIWAYWTSAVVPELRTHSQEWQDETERRAIELKQNPYTGAYAELRKAEETKK</sequence>
<evidence type="ECO:0000256" key="8">
    <source>
        <dbReference type="ARBA" id="ARBA00023128"/>
    </source>
</evidence>
<comment type="caution">
    <text evidence="10">The sequence shown here is derived from an EMBL/GenBank/DDBJ whole genome shotgun (WGS) entry which is preliminary data.</text>
</comment>
<comment type="subcellular location">
    <subcellularLocation>
        <location evidence="1">Mitochondrion inner membrane</location>
        <topology evidence="1">Single-pass membrane protein</topology>
    </subcellularLocation>
</comment>
<reference evidence="10" key="1">
    <citation type="submission" date="2020-05" db="EMBL/GenBank/DDBJ databases">
        <title>Phylogenomic resolution of chytrid fungi.</title>
        <authorList>
            <person name="Stajich J.E."/>
            <person name="Amses K."/>
            <person name="Simmons R."/>
            <person name="Seto K."/>
            <person name="Myers J."/>
            <person name="Bonds A."/>
            <person name="Quandt C.A."/>
            <person name="Barry K."/>
            <person name="Liu P."/>
            <person name="Grigoriev I."/>
            <person name="Longcore J.E."/>
            <person name="James T.Y."/>
        </authorList>
    </citation>
    <scope>NUCLEOTIDE SEQUENCE</scope>
    <source>
        <strain evidence="10">JEL0379</strain>
    </source>
</reference>
<dbReference type="InterPro" id="IPR036639">
    <property type="entry name" value="Cyt_c_oxidase_su4_sf"/>
</dbReference>
<gene>
    <name evidence="10" type="primary">COX5A</name>
    <name evidence="10" type="ORF">HDU87_008802</name>
</gene>
<keyword evidence="6" id="KW-1133">Transmembrane helix</keyword>